<dbReference type="Pfam" id="PF17111">
    <property type="entry name" value="PigL_N"/>
    <property type="match status" value="1"/>
</dbReference>
<evidence type="ECO:0000256" key="2">
    <source>
        <dbReference type="SAM" id="MobiDB-lite"/>
    </source>
</evidence>
<accession>A0AAV9Q3R6</accession>
<proteinExistence type="predicted"/>
<gene>
    <name evidence="4" type="ORF">LTR25_006214</name>
</gene>
<dbReference type="GO" id="GO:0006355">
    <property type="term" value="P:regulation of DNA-templated transcription"/>
    <property type="evidence" value="ECO:0007669"/>
    <property type="project" value="InterPro"/>
</dbReference>
<feature type="domain" description="Azaphilone pigments biosynthesis cluster protein L N-terminal" evidence="3">
    <location>
        <begin position="5"/>
        <end position="192"/>
    </location>
</feature>
<protein>
    <recommendedName>
        <fullName evidence="3">Azaphilone pigments biosynthesis cluster protein L N-terminal domain-containing protein</fullName>
    </recommendedName>
</protein>
<feature type="compositionally biased region" description="Polar residues" evidence="2">
    <location>
        <begin position="187"/>
        <end position="199"/>
    </location>
</feature>
<dbReference type="InterPro" id="IPR039327">
    <property type="entry name" value="CON7-like"/>
</dbReference>
<name>A0AAV9Q3R6_9PEZI</name>
<organism evidence="4 5">
    <name type="scientific">Vermiconidia calcicola</name>
    <dbReference type="NCBI Taxonomy" id="1690605"/>
    <lineage>
        <taxon>Eukaryota</taxon>
        <taxon>Fungi</taxon>
        <taxon>Dikarya</taxon>
        <taxon>Ascomycota</taxon>
        <taxon>Pezizomycotina</taxon>
        <taxon>Dothideomycetes</taxon>
        <taxon>Dothideomycetidae</taxon>
        <taxon>Mycosphaerellales</taxon>
        <taxon>Extremaceae</taxon>
        <taxon>Vermiconidia</taxon>
    </lineage>
</organism>
<evidence type="ECO:0000313" key="5">
    <source>
        <dbReference type="Proteomes" id="UP001345827"/>
    </source>
</evidence>
<dbReference type="InterPro" id="IPR031348">
    <property type="entry name" value="PigL_N"/>
</dbReference>
<evidence type="ECO:0000259" key="3">
    <source>
        <dbReference type="Pfam" id="PF17111"/>
    </source>
</evidence>
<feature type="region of interest" description="Disordered" evidence="2">
    <location>
        <begin position="187"/>
        <end position="214"/>
    </location>
</feature>
<dbReference type="AlphaFoldDB" id="A0AAV9Q3R6"/>
<keyword evidence="5" id="KW-1185">Reference proteome</keyword>
<dbReference type="EMBL" id="JAXLQG010000010">
    <property type="protein sequence ID" value="KAK5535206.1"/>
    <property type="molecule type" value="Genomic_DNA"/>
</dbReference>
<feature type="region of interest" description="Disordered" evidence="2">
    <location>
        <begin position="359"/>
        <end position="381"/>
    </location>
</feature>
<dbReference type="PANTHER" id="PTHR36167">
    <property type="entry name" value="C2H2 FINGER DOMAIN TRANSCRIPTION FACTOR (EUROFUNG)-RELATED"/>
    <property type="match status" value="1"/>
</dbReference>
<dbReference type="PANTHER" id="PTHR36167:SF4">
    <property type="entry name" value="FUNGAL N-TERMINAL DOMAIN-CONTAINING PROTEIN"/>
    <property type="match status" value="1"/>
</dbReference>
<evidence type="ECO:0000256" key="1">
    <source>
        <dbReference type="SAM" id="Coils"/>
    </source>
</evidence>
<keyword evidence="1" id="KW-0175">Coiled coil</keyword>
<dbReference type="Proteomes" id="UP001345827">
    <property type="component" value="Unassembled WGS sequence"/>
</dbReference>
<sequence length="664" mass="73418">MSGIEILGIAASLIQIAELGCRLSVKLCVFSRKIKSADKTIDSISQEISATGAVLQQLGSELSKDENAELCSNEALATTRKLVDNCMSVFTELESSLDGCSPGSNSLVSAWKQRVKFPFLEAQIEVLRSNLERLKSSLLVMLTVLVFAALVRSHRGIEVLKDHRALVETLIEEKNASERRYQQAQKHIHSTSAPSSQEVTMAEAPMGRPGEGGSNEWQSASILTVNTIAIPNHEATMTTSQRKPPVSNTSSLPAGLKYRAEEIQHHGAAVQSLLAEVDAFNRQIGYDFRDKLQGGILGAHWEQWAPLRQLYGEQVLLDAISEYPEVVRYWLSRLERETANLGTDSHVIMPIEKIRNSARKPHQAYSLSSPSQHSYLGAGQSGNHALQDYQMQLRELEKQNKNGLMMARQEQDSASSIQIAAHDASVVQYTHSHSKTERRYFDSTLDIGGDFGLEPDEHQIAPIGSDESSCEERGWPLFIESGQSVKDQTRTVENKREAGEESVVMAINKQQEMSAAVCMQDDDDPWTSGRYLSQVDDVEHVDSYNMIGAEDMEDDSMYVETGGPSSSDLSMLSSHCGSSFLQTTNSVTASQFINGIGAAFANQFRPLTAPPADYPDTRTRQTCQPHLITPRIDAPEVLGYPSDFDDYIARWTRLSDFEYANTAT</sequence>
<evidence type="ECO:0000313" key="4">
    <source>
        <dbReference type="EMBL" id="KAK5535206.1"/>
    </source>
</evidence>
<feature type="coiled-coil region" evidence="1">
    <location>
        <begin position="160"/>
        <end position="187"/>
    </location>
</feature>
<comment type="caution">
    <text evidence="4">The sequence shown here is derived from an EMBL/GenBank/DDBJ whole genome shotgun (WGS) entry which is preliminary data.</text>
</comment>
<reference evidence="4 5" key="1">
    <citation type="submission" date="2023-06" db="EMBL/GenBank/DDBJ databases">
        <title>Black Yeasts Isolated from many extreme environments.</title>
        <authorList>
            <person name="Coleine C."/>
            <person name="Stajich J.E."/>
            <person name="Selbmann L."/>
        </authorList>
    </citation>
    <scope>NUCLEOTIDE SEQUENCE [LARGE SCALE GENOMIC DNA]</scope>
    <source>
        <strain evidence="4 5">CCFEE 5887</strain>
    </source>
</reference>
<feature type="compositionally biased region" description="Polar residues" evidence="2">
    <location>
        <begin position="365"/>
        <end position="374"/>
    </location>
</feature>